<dbReference type="InterPro" id="IPR006115">
    <property type="entry name" value="6PGDH_NADP-bd"/>
</dbReference>
<evidence type="ECO:0000259" key="4">
    <source>
        <dbReference type="Pfam" id="PF14833"/>
    </source>
</evidence>
<dbReference type="InterPro" id="IPR029154">
    <property type="entry name" value="HIBADH-like_NADP-bd"/>
</dbReference>
<dbReference type="InterPro" id="IPR008927">
    <property type="entry name" value="6-PGluconate_DH-like_C_sf"/>
</dbReference>
<dbReference type="Pfam" id="PF14833">
    <property type="entry name" value="NAD_binding_11"/>
    <property type="match status" value="1"/>
</dbReference>
<dbReference type="SUPFAM" id="SSF51735">
    <property type="entry name" value="NAD(P)-binding Rossmann-fold domains"/>
    <property type="match status" value="1"/>
</dbReference>
<dbReference type="Gene3D" id="3.40.50.720">
    <property type="entry name" value="NAD(P)-binding Rossmann-like Domain"/>
    <property type="match status" value="1"/>
</dbReference>
<evidence type="ECO:0000256" key="1">
    <source>
        <dbReference type="ARBA" id="ARBA00023002"/>
    </source>
</evidence>
<dbReference type="GO" id="GO:0050661">
    <property type="term" value="F:NADP binding"/>
    <property type="evidence" value="ECO:0007669"/>
    <property type="project" value="InterPro"/>
</dbReference>
<organism evidence="5">
    <name type="scientific">freshwater metagenome</name>
    <dbReference type="NCBI Taxonomy" id="449393"/>
    <lineage>
        <taxon>unclassified sequences</taxon>
        <taxon>metagenomes</taxon>
        <taxon>ecological metagenomes</taxon>
    </lineage>
</organism>
<dbReference type="EMBL" id="CAFAZZ010000086">
    <property type="protein sequence ID" value="CAB4843785.1"/>
    <property type="molecule type" value="Genomic_DNA"/>
</dbReference>
<feature type="domain" description="3-hydroxyisobutyrate dehydrogenase-like NAD-binding" evidence="4">
    <location>
        <begin position="164"/>
        <end position="282"/>
    </location>
</feature>
<feature type="domain" description="6-phosphogluconate dehydrogenase NADP-binding" evidence="3">
    <location>
        <begin position="6"/>
        <end position="161"/>
    </location>
</feature>
<accession>A0A6J7BF84</accession>
<keyword evidence="1" id="KW-0560">Oxidoreductase</keyword>
<sequence length="289" mass="30284">MNQKIKVAVIGLGAMGLPIAANLARAGYPTQGWNRSESAREAASRVGISTPANLNEIDARIVFVTLPDLPQLIEVLGNGLQEALKPGDYLVVMSTVSPVEITKFAASMKEHGVIVVDAPLSGGEVGAAQATLSIMVGADKSSFEFLQPILATLGKTVVLLGDVGSGQLTKAANQIVVAINLAAIGEAITLARRAGLDASKVLEIFSGGLANSAVLQLRRPKIEAMDFPAGGKSKFLLKDLYFALDAAKSDGTDLPVTELVTQLYAKLIENGDGELDHSAIIREIERLSN</sequence>
<dbReference type="PANTHER" id="PTHR43060">
    <property type="entry name" value="3-HYDROXYISOBUTYRATE DEHYDROGENASE-LIKE 1, MITOCHONDRIAL-RELATED"/>
    <property type="match status" value="1"/>
</dbReference>
<name>A0A6J7BF84_9ZZZZ</name>
<dbReference type="Gene3D" id="1.10.1040.10">
    <property type="entry name" value="N-(1-d-carboxylethyl)-l-norvaline Dehydrogenase, domain 2"/>
    <property type="match status" value="1"/>
</dbReference>
<dbReference type="InterPro" id="IPR015815">
    <property type="entry name" value="HIBADH-related"/>
</dbReference>
<dbReference type="PANTHER" id="PTHR43060:SF15">
    <property type="entry name" value="3-HYDROXYISOBUTYRATE DEHYDROGENASE-LIKE 1, MITOCHONDRIAL-RELATED"/>
    <property type="match status" value="1"/>
</dbReference>
<dbReference type="AlphaFoldDB" id="A0A6J7BF84"/>
<gene>
    <name evidence="5" type="ORF">UFOPK3243_00867</name>
</gene>
<dbReference type="InterPro" id="IPR013328">
    <property type="entry name" value="6PGD_dom2"/>
</dbReference>
<dbReference type="SUPFAM" id="SSF48179">
    <property type="entry name" value="6-phosphogluconate dehydrogenase C-terminal domain-like"/>
    <property type="match status" value="1"/>
</dbReference>
<dbReference type="PIRSF" id="PIRSF000103">
    <property type="entry name" value="HIBADH"/>
    <property type="match status" value="1"/>
</dbReference>
<keyword evidence="2" id="KW-0520">NAD</keyword>
<proteinExistence type="predicted"/>
<evidence type="ECO:0000256" key="2">
    <source>
        <dbReference type="ARBA" id="ARBA00023027"/>
    </source>
</evidence>
<protein>
    <submittedName>
        <fullName evidence="5">Unannotated protein</fullName>
    </submittedName>
</protein>
<dbReference type="Pfam" id="PF03446">
    <property type="entry name" value="NAD_binding_2"/>
    <property type="match status" value="1"/>
</dbReference>
<dbReference type="GO" id="GO:0016491">
    <property type="term" value="F:oxidoreductase activity"/>
    <property type="evidence" value="ECO:0007669"/>
    <property type="project" value="UniProtKB-KW"/>
</dbReference>
<reference evidence="5" key="1">
    <citation type="submission" date="2020-05" db="EMBL/GenBank/DDBJ databases">
        <authorList>
            <person name="Chiriac C."/>
            <person name="Salcher M."/>
            <person name="Ghai R."/>
            <person name="Kavagutti S V."/>
        </authorList>
    </citation>
    <scope>NUCLEOTIDE SEQUENCE</scope>
</reference>
<evidence type="ECO:0000259" key="3">
    <source>
        <dbReference type="Pfam" id="PF03446"/>
    </source>
</evidence>
<dbReference type="InterPro" id="IPR036291">
    <property type="entry name" value="NAD(P)-bd_dom_sf"/>
</dbReference>
<dbReference type="GO" id="GO:0051287">
    <property type="term" value="F:NAD binding"/>
    <property type="evidence" value="ECO:0007669"/>
    <property type="project" value="InterPro"/>
</dbReference>
<evidence type="ECO:0000313" key="5">
    <source>
        <dbReference type="EMBL" id="CAB4843785.1"/>
    </source>
</evidence>